<dbReference type="EMBL" id="JANEYG010000006">
    <property type="protein sequence ID" value="KAJ8922692.1"/>
    <property type="molecule type" value="Genomic_DNA"/>
</dbReference>
<organism evidence="1 2">
    <name type="scientific">Exocentrus adspersus</name>
    <dbReference type="NCBI Taxonomy" id="1586481"/>
    <lineage>
        <taxon>Eukaryota</taxon>
        <taxon>Metazoa</taxon>
        <taxon>Ecdysozoa</taxon>
        <taxon>Arthropoda</taxon>
        <taxon>Hexapoda</taxon>
        <taxon>Insecta</taxon>
        <taxon>Pterygota</taxon>
        <taxon>Neoptera</taxon>
        <taxon>Endopterygota</taxon>
        <taxon>Coleoptera</taxon>
        <taxon>Polyphaga</taxon>
        <taxon>Cucujiformia</taxon>
        <taxon>Chrysomeloidea</taxon>
        <taxon>Cerambycidae</taxon>
        <taxon>Lamiinae</taxon>
        <taxon>Acanthocinini</taxon>
        <taxon>Exocentrus</taxon>
    </lineage>
</organism>
<protein>
    <submittedName>
        <fullName evidence="1">Uncharacterized protein</fullName>
    </submittedName>
</protein>
<evidence type="ECO:0000313" key="2">
    <source>
        <dbReference type="Proteomes" id="UP001159042"/>
    </source>
</evidence>
<accession>A0AAV8W8P9</accession>
<dbReference type="AlphaFoldDB" id="A0AAV8W8P9"/>
<name>A0AAV8W8P9_9CUCU</name>
<keyword evidence="2" id="KW-1185">Reference proteome</keyword>
<dbReference type="Proteomes" id="UP001159042">
    <property type="component" value="Unassembled WGS sequence"/>
</dbReference>
<evidence type="ECO:0000313" key="1">
    <source>
        <dbReference type="EMBL" id="KAJ8922692.1"/>
    </source>
</evidence>
<sequence>MNNEAYRGLNYANTCCNIEIIQPGGDISNPFVYLVKGASCRLHYKKCAPEGNNQCISNMT</sequence>
<gene>
    <name evidence="1" type="ORF">NQ315_007725</name>
</gene>
<proteinExistence type="predicted"/>
<comment type="caution">
    <text evidence="1">The sequence shown here is derived from an EMBL/GenBank/DDBJ whole genome shotgun (WGS) entry which is preliminary data.</text>
</comment>
<reference evidence="1 2" key="1">
    <citation type="journal article" date="2023" name="Insect Mol. Biol.">
        <title>Genome sequencing provides insights into the evolution of gene families encoding plant cell wall-degrading enzymes in longhorned beetles.</title>
        <authorList>
            <person name="Shin N.R."/>
            <person name="Okamura Y."/>
            <person name="Kirsch R."/>
            <person name="Pauchet Y."/>
        </authorList>
    </citation>
    <scope>NUCLEOTIDE SEQUENCE [LARGE SCALE GENOMIC DNA]</scope>
    <source>
        <strain evidence="1">EAD_L_NR</strain>
    </source>
</reference>